<name>A0A9D2HPL8_9BACT</name>
<sequence length="179" mass="20493">MMIFFCKRATTADGRTRWSVCVPTLLGFTTVGWFYSEELARSFIGFVESAPHARQEAENDAWREFQFRLDFLWSEKLQKERALLERHWSPLRDILLSYTASIAGLLRVLRPGEAETEARLDEGFQSIWGAAFAAVRRLEGLEPLADALEAQHRVQAQIRTEISRQAGQLAEARELPPLQ</sequence>
<gene>
    <name evidence="1" type="ORF">H9784_06675</name>
</gene>
<reference evidence="1" key="2">
    <citation type="submission" date="2021-04" db="EMBL/GenBank/DDBJ databases">
        <authorList>
            <person name="Gilroy R."/>
        </authorList>
    </citation>
    <scope>NUCLEOTIDE SEQUENCE</scope>
    <source>
        <strain evidence="1">5032</strain>
    </source>
</reference>
<dbReference type="Proteomes" id="UP000823821">
    <property type="component" value="Unassembled WGS sequence"/>
</dbReference>
<comment type="caution">
    <text evidence="1">The sequence shown here is derived from an EMBL/GenBank/DDBJ whole genome shotgun (WGS) entry which is preliminary data.</text>
</comment>
<organism evidence="1 2">
    <name type="scientific">Candidatus Desulfovibrio intestinavium</name>
    <dbReference type="NCBI Taxonomy" id="2838534"/>
    <lineage>
        <taxon>Bacteria</taxon>
        <taxon>Pseudomonadati</taxon>
        <taxon>Thermodesulfobacteriota</taxon>
        <taxon>Desulfovibrionia</taxon>
        <taxon>Desulfovibrionales</taxon>
        <taxon>Desulfovibrionaceae</taxon>
        <taxon>Desulfovibrio</taxon>
    </lineage>
</organism>
<reference evidence="1" key="1">
    <citation type="journal article" date="2021" name="PeerJ">
        <title>Extensive microbial diversity within the chicken gut microbiome revealed by metagenomics and culture.</title>
        <authorList>
            <person name="Gilroy R."/>
            <person name="Ravi A."/>
            <person name="Getino M."/>
            <person name="Pursley I."/>
            <person name="Horton D.L."/>
            <person name="Alikhan N.F."/>
            <person name="Baker D."/>
            <person name="Gharbi K."/>
            <person name="Hall N."/>
            <person name="Watson M."/>
            <person name="Adriaenssens E.M."/>
            <person name="Foster-Nyarko E."/>
            <person name="Jarju S."/>
            <person name="Secka A."/>
            <person name="Antonio M."/>
            <person name="Oren A."/>
            <person name="Chaudhuri R.R."/>
            <person name="La Ragione R."/>
            <person name="Hildebrand F."/>
            <person name="Pallen M.J."/>
        </authorList>
    </citation>
    <scope>NUCLEOTIDE SEQUENCE</scope>
    <source>
        <strain evidence="1">5032</strain>
    </source>
</reference>
<accession>A0A9D2HPL8</accession>
<evidence type="ECO:0000313" key="1">
    <source>
        <dbReference type="EMBL" id="HJA79233.1"/>
    </source>
</evidence>
<dbReference type="AlphaFoldDB" id="A0A9D2HPL8"/>
<dbReference type="EMBL" id="DWZD01000040">
    <property type="protein sequence ID" value="HJA79233.1"/>
    <property type="molecule type" value="Genomic_DNA"/>
</dbReference>
<protein>
    <submittedName>
        <fullName evidence="1">Uncharacterized protein</fullName>
    </submittedName>
</protein>
<evidence type="ECO:0000313" key="2">
    <source>
        <dbReference type="Proteomes" id="UP000823821"/>
    </source>
</evidence>
<proteinExistence type="predicted"/>